<dbReference type="Proteomes" id="UP000799421">
    <property type="component" value="Unassembled WGS sequence"/>
</dbReference>
<proteinExistence type="predicted"/>
<feature type="compositionally biased region" description="Polar residues" evidence="1">
    <location>
        <begin position="184"/>
        <end position="209"/>
    </location>
</feature>
<sequence>MAAPQELPPPVPPKDAVATARSKRKREAQGSVAEGFEHLIAHPHTPKRSKQGADVSSAAEETPCRGSLRHKKKHLNLSGLRHADKQKVHGSKFREGDLTDKPGEKLPAMLFTRAADSEQQGRDEAARTDKGGSKSPGSSIFQFGSDWHSVFRPVAIWNRLYGENKQSSVASGETKGVHSGPAESVQSVEAGQSSSPVQFSTPAAKSPTCETTLAGTSEYGPSLAETTPTQSHVAFAVDGENPTTASKGKGAAKTRWGIKTPSLANLKGGLKRVRSELNLNAVIPSTAHKKPMEVSVLKHSQSRHDLKRQHKLSKRVSDLEGKLQQARRELDEALADAHPHPETKKYHVGTLRRPRFIPGKLPRLDSERVLLAQDQESKPMGDQMEVDTLVSPVSAYPPKLELLPFDSDTPAKTESHKAEPVHEQSEARERDLPEKTEIAASPKVDKEATPVAVVSVENIVVSEPAASIKELEQVAVSVQASYEPNGDPKGSVAEQLQCPGIFSTPSVGIKSAAETIAVSPTPNGSQKAEGVAYPFVSPGQTHLNAQLESLKMDVNTPAQRSGGSQTGFKQRGDLFVPMSYYAGSMHSASTAFAKPNTTFTKSHEAKENDVSAAPAPSLESLASTLEPVYEDEDELNTPPPDSHLMTAKKAASVQIQDDFEWPDDVF</sequence>
<keyword evidence="3" id="KW-1185">Reference proteome</keyword>
<feature type="region of interest" description="Disordered" evidence="1">
    <location>
        <begin position="170"/>
        <end position="209"/>
    </location>
</feature>
<evidence type="ECO:0000256" key="1">
    <source>
        <dbReference type="SAM" id="MobiDB-lite"/>
    </source>
</evidence>
<feature type="region of interest" description="Disordered" evidence="1">
    <location>
        <begin position="299"/>
        <end position="320"/>
    </location>
</feature>
<gene>
    <name evidence="2" type="ORF">K470DRAFT_266713</name>
</gene>
<organism evidence="2 3">
    <name type="scientific">Piedraia hortae CBS 480.64</name>
    <dbReference type="NCBI Taxonomy" id="1314780"/>
    <lineage>
        <taxon>Eukaryota</taxon>
        <taxon>Fungi</taxon>
        <taxon>Dikarya</taxon>
        <taxon>Ascomycota</taxon>
        <taxon>Pezizomycotina</taxon>
        <taxon>Dothideomycetes</taxon>
        <taxon>Dothideomycetidae</taxon>
        <taxon>Capnodiales</taxon>
        <taxon>Piedraiaceae</taxon>
        <taxon>Piedraia</taxon>
    </lineage>
</organism>
<feature type="region of interest" description="Disordered" evidence="1">
    <location>
        <begin position="605"/>
        <end position="649"/>
    </location>
</feature>
<dbReference type="OrthoDB" id="5226996at2759"/>
<feature type="compositionally biased region" description="Low complexity" evidence="1">
    <location>
        <begin position="611"/>
        <end position="627"/>
    </location>
</feature>
<dbReference type="AlphaFoldDB" id="A0A6A7BQT2"/>
<protein>
    <submittedName>
        <fullName evidence="2">Uncharacterized protein</fullName>
    </submittedName>
</protein>
<dbReference type="EMBL" id="MU006036">
    <property type="protein sequence ID" value="KAF2857574.1"/>
    <property type="molecule type" value="Genomic_DNA"/>
</dbReference>
<feature type="compositionally biased region" description="Pro residues" evidence="1">
    <location>
        <begin position="1"/>
        <end position="13"/>
    </location>
</feature>
<reference evidence="2" key="1">
    <citation type="journal article" date="2020" name="Stud. Mycol.">
        <title>101 Dothideomycetes genomes: a test case for predicting lifestyles and emergence of pathogens.</title>
        <authorList>
            <person name="Haridas S."/>
            <person name="Albert R."/>
            <person name="Binder M."/>
            <person name="Bloem J."/>
            <person name="Labutti K."/>
            <person name="Salamov A."/>
            <person name="Andreopoulos B."/>
            <person name="Baker S."/>
            <person name="Barry K."/>
            <person name="Bills G."/>
            <person name="Bluhm B."/>
            <person name="Cannon C."/>
            <person name="Castanera R."/>
            <person name="Culley D."/>
            <person name="Daum C."/>
            <person name="Ezra D."/>
            <person name="Gonzalez J."/>
            <person name="Henrissat B."/>
            <person name="Kuo A."/>
            <person name="Liang C."/>
            <person name="Lipzen A."/>
            <person name="Lutzoni F."/>
            <person name="Magnuson J."/>
            <person name="Mondo S."/>
            <person name="Nolan M."/>
            <person name="Ohm R."/>
            <person name="Pangilinan J."/>
            <person name="Park H.-J."/>
            <person name="Ramirez L."/>
            <person name="Alfaro M."/>
            <person name="Sun H."/>
            <person name="Tritt A."/>
            <person name="Yoshinaga Y."/>
            <person name="Zwiers L.-H."/>
            <person name="Turgeon B."/>
            <person name="Goodwin S."/>
            <person name="Spatafora J."/>
            <person name="Crous P."/>
            <person name="Grigoriev I."/>
        </authorList>
    </citation>
    <scope>NUCLEOTIDE SEQUENCE</scope>
    <source>
        <strain evidence="2">CBS 480.64</strain>
    </source>
</reference>
<feature type="region of interest" description="Disordered" evidence="1">
    <location>
        <begin position="402"/>
        <end position="432"/>
    </location>
</feature>
<accession>A0A6A7BQT2</accession>
<feature type="compositionally biased region" description="Basic and acidic residues" evidence="1">
    <location>
        <begin position="81"/>
        <end position="104"/>
    </location>
</feature>
<feature type="compositionally biased region" description="Basic and acidic residues" evidence="1">
    <location>
        <begin position="115"/>
        <end position="132"/>
    </location>
</feature>
<name>A0A6A7BQT2_9PEZI</name>
<feature type="compositionally biased region" description="Basic residues" evidence="1">
    <location>
        <begin position="305"/>
        <end position="314"/>
    </location>
</feature>
<evidence type="ECO:0000313" key="2">
    <source>
        <dbReference type="EMBL" id="KAF2857574.1"/>
    </source>
</evidence>
<evidence type="ECO:0000313" key="3">
    <source>
        <dbReference type="Proteomes" id="UP000799421"/>
    </source>
</evidence>
<feature type="region of interest" description="Disordered" evidence="1">
    <location>
        <begin position="1"/>
        <end position="142"/>
    </location>
</feature>
<feature type="compositionally biased region" description="Basic and acidic residues" evidence="1">
    <location>
        <begin position="409"/>
        <end position="432"/>
    </location>
</feature>